<dbReference type="RefSeq" id="WP_379598955.1">
    <property type="nucleotide sequence ID" value="NZ_JBHRTN010000019.1"/>
</dbReference>
<accession>A0ABV7G360</accession>
<evidence type="ECO:0000313" key="1">
    <source>
        <dbReference type="EMBL" id="MFC3127142.1"/>
    </source>
</evidence>
<organism evidence="1 2">
    <name type="scientific">Teichococcus globiformis</name>
    <dbReference type="NCBI Taxonomy" id="2307229"/>
    <lineage>
        <taxon>Bacteria</taxon>
        <taxon>Pseudomonadati</taxon>
        <taxon>Pseudomonadota</taxon>
        <taxon>Alphaproteobacteria</taxon>
        <taxon>Acetobacterales</taxon>
        <taxon>Roseomonadaceae</taxon>
        <taxon>Roseomonas</taxon>
    </lineage>
</organism>
<keyword evidence="2" id="KW-1185">Reference proteome</keyword>
<protein>
    <submittedName>
        <fullName evidence="1">Uncharacterized protein</fullName>
    </submittedName>
</protein>
<dbReference type="Proteomes" id="UP001595593">
    <property type="component" value="Unassembled WGS sequence"/>
</dbReference>
<gene>
    <name evidence="1" type="ORF">ACFOD4_18905</name>
</gene>
<name>A0ABV7G360_9PROT</name>
<comment type="caution">
    <text evidence="1">The sequence shown here is derived from an EMBL/GenBank/DDBJ whole genome shotgun (WGS) entry which is preliminary data.</text>
</comment>
<sequence>MTPEDHRLIAEAAELAEELAPDLRVVLLTHYPDADTLDLMRPGGQTLEAVRAANRAVAAALLRHGVTVLVQQADKAAFRRWMQDRSATAESRLGWRGRTPVARGEEAIRLLEIDPASLPVPQREKASGTPADRLMRLFAGPDGTAFDSLAETLIASGRDGVLEQAVRRVAQRHGEEAAEDLTKDLLAMAEAGPAGPSGWSELVALPVGLSPGPLPEPAALAQSLAASGALSEGLELQLLPQWFSPDAVASLTPGQLRQTLIQMAEGQQPQSLPPADESTLAEGGFGVLIGLQLDWTVPLWEEIAARGLPEPPEEGQETPEEKVLADAFERWRSMVFRTQGGCVPLALVPLSETEAEIAAFLEEAEEQTGAWPEIQDLVEMARQEAGDQEVVCLPRVEGDQLHLALYTRRGRLLDEMTLEGERLPVPASEMPSLLETIVSLVDSRPQ</sequence>
<proteinExistence type="predicted"/>
<reference evidence="2" key="1">
    <citation type="journal article" date="2019" name="Int. J. Syst. Evol. Microbiol.">
        <title>The Global Catalogue of Microorganisms (GCM) 10K type strain sequencing project: providing services to taxonomists for standard genome sequencing and annotation.</title>
        <authorList>
            <consortium name="The Broad Institute Genomics Platform"/>
            <consortium name="The Broad Institute Genome Sequencing Center for Infectious Disease"/>
            <person name="Wu L."/>
            <person name="Ma J."/>
        </authorList>
    </citation>
    <scope>NUCLEOTIDE SEQUENCE [LARGE SCALE GENOMIC DNA]</scope>
    <source>
        <strain evidence="2">KCTC 52094</strain>
    </source>
</reference>
<dbReference type="EMBL" id="JBHRTN010000019">
    <property type="protein sequence ID" value="MFC3127142.1"/>
    <property type="molecule type" value="Genomic_DNA"/>
</dbReference>
<evidence type="ECO:0000313" key="2">
    <source>
        <dbReference type="Proteomes" id="UP001595593"/>
    </source>
</evidence>